<accession>A0A810B354</accession>
<dbReference type="Pfam" id="PF13304">
    <property type="entry name" value="AAA_21"/>
    <property type="match status" value="1"/>
</dbReference>
<dbReference type="InterPro" id="IPR027417">
    <property type="entry name" value="P-loop_NTPase"/>
</dbReference>
<gene>
    <name evidence="2" type="ORF">XF8B_03610</name>
</gene>
<dbReference type="InterPro" id="IPR051396">
    <property type="entry name" value="Bact_Antivir_Def_Nuclease"/>
</dbReference>
<feature type="domain" description="ATPase AAA-type core" evidence="1">
    <location>
        <begin position="46"/>
        <end position="338"/>
    </location>
</feature>
<dbReference type="GO" id="GO:0016887">
    <property type="term" value="F:ATP hydrolysis activity"/>
    <property type="evidence" value="ECO:0007669"/>
    <property type="project" value="InterPro"/>
</dbReference>
<organism evidence="2">
    <name type="scientific">Bradyrhizobium diazoefficiens</name>
    <dbReference type="NCBI Taxonomy" id="1355477"/>
    <lineage>
        <taxon>Bacteria</taxon>
        <taxon>Pseudomonadati</taxon>
        <taxon>Pseudomonadota</taxon>
        <taxon>Alphaproteobacteria</taxon>
        <taxon>Hyphomicrobiales</taxon>
        <taxon>Nitrobacteraceae</taxon>
        <taxon>Bradyrhizobium</taxon>
    </lineage>
</organism>
<name>A0A810B354_9BRAD</name>
<proteinExistence type="predicted"/>
<evidence type="ECO:0000313" key="2">
    <source>
        <dbReference type="EMBL" id="BCE70250.1"/>
    </source>
</evidence>
<dbReference type="InterPro" id="IPR003959">
    <property type="entry name" value="ATPase_AAA_core"/>
</dbReference>
<dbReference type="EMBL" id="AP023097">
    <property type="protein sequence ID" value="BCE70250.1"/>
    <property type="molecule type" value="Genomic_DNA"/>
</dbReference>
<sequence>MPSQKVVEQVRQILEAGKLEPYIRHIRFPRYKNLASNFRIDFSFPITALVGPNGTNKSSILVALQGAPRDRSPSQYWFSTKMDPIEETGDLPNSLVYGYKRVDEDEIAEVLKVRIADEDDPDLWETSRPIRRFGMAPIEQVEGEKRKTRQGPIVKPVVYLDFRQSLSAYDKVFYHSEPRQGSSLNQRKALIRSRSAALLSAINSSAKSSFFARVERIREKTNGELGQAEVAAISHILGRRYSSIHWIRHFFFGVDGFTCVLHTDALNYSEAFAGSGEFAVVRLVVDVMNAPERSLILLDEPEVSLHPGAQEKLMDFLFDQVKAKKHQIVMATHSPALIRSLPQGAIKVMAADPRTGRIEVISQSASPAEAFYHIGEPLPGKKTILVEDGLARDIILRVIRAKNNEAFQQQFDVRHGAGGSKTIWSHLLPTYAADDRNDVLVFFDGDERPTDPLPDPDQFGPAQEAELKERLKSVAVVDISFNVDGGEAGGNAAQESAARRKFIKWARRNVKYLPTNEYPEEFLWKRMAPDAKSNSIPEDPDYKRRFDLLARVELGRTALEPIVSADILQTQQRRVADLSMELPEMQELAVAIEEFAAR</sequence>
<reference evidence="2" key="1">
    <citation type="submission" date="2020-05" db="EMBL/GenBank/DDBJ databases">
        <title>Complete genome sequence of Bradyrhizobium diazoefficiens XF8 isolated from soybean nodule.</title>
        <authorList>
            <person name="Noda R."/>
            <person name="Kakizaki K."/>
            <person name="Minamisawa K."/>
        </authorList>
    </citation>
    <scope>NUCLEOTIDE SEQUENCE</scope>
    <source>
        <strain evidence="2">XF8</strain>
    </source>
</reference>
<protein>
    <submittedName>
        <fullName evidence="2">ATPase</fullName>
    </submittedName>
</protein>
<dbReference type="AlphaFoldDB" id="A0A810B354"/>
<dbReference type="Gene3D" id="3.40.50.300">
    <property type="entry name" value="P-loop containing nucleotide triphosphate hydrolases"/>
    <property type="match status" value="2"/>
</dbReference>
<dbReference type="SUPFAM" id="SSF52540">
    <property type="entry name" value="P-loop containing nucleoside triphosphate hydrolases"/>
    <property type="match status" value="1"/>
</dbReference>
<dbReference type="GO" id="GO:0005524">
    <property type="term" value="F:ATP binding"/>
    <property type="evidence" value="ECO:0007669"/>
    <property type="project" value="InterPro"/>
</dbReference>
<dbReference type="PANTHER" id="PTHR43581">
    <property type="entry name" value="ATP/GTP PHOSPHATASE"/>
    <property type="match status" value="1"/>
</dbReference>
<evidence type="ECO:0000259" key="1">
    <source>
        <dbReference type="Pfam" id="PF13304"/>
    </source>
</evidence>
<dbReference type="PANTHER" id="PTHR43581:SF4">
    <property type="entry name" value="ATP_GTP PHOSPHATASE"/>
    <property type="match status" value="1"/>
</dbReference>